<protein>
    <submittedName>
        <fullName evidence="3">Uncharacterized protein</fullName>
    </submittedName>
</protein>
<dbReference type="EMBL" id="CAJNOJ010000002">
    <property type="protein sequence ID" value="CAF0729411.1"/>
    <property type="molecule type" value="Genomic_DNA"/>
</dbReference>
<evidence type="ECO:0000313" key="4">
    <source>
        <dbReference type="Proteomes" id="UP000663828"/>
    </source>
</evidence>
<dbReference type="Proteomes" id="UP000663852">
    <property type="component" value="Unassembled WGS sequence"/>
</dbReference>
<dbReference type="AlphaFoldDB" id="A0A815JPW6"/>
<sequence length="288" mass="34038">MNTSYMSNSSPNAIPRNKYLDSLMDFSTPMSGTSKHPFDLSESSTVIEMNGKHQQETIVDQLQQKFREHQMNFRQTQTYLHSLDEHLRELATILNQLQQSFDYHSLLKPTAEQLETRLLQMSTKREQIRLMAKNLYQSPTISQTLNDIIQQISPSSSKLPSSMTDYYSELINAVRLSMNQKNNLIERFHHEQIHRKHRTNDHHLKVQQRQEILLRLIEKLHEQHKQNEKSIEIISIDKPQFDHHNEQLTELNKLIDEYQILQDENRLLKSRAKENIKALYTVINQAVE</sequence>
<dbReference type="EMBL" id="CAJNOR010003148">
    <property type="protein sequence ID" value="CAF1382673.1"/>
    <property type="molecule type" value="Genomic_DNA"/>
</dbReference>
<gene>
    <name evidence="2" type="ORF">EDS130_LOCUS989</name>
    <name evidence="3" type="ORF">XAT740_LOCUS33163</name>
</gene>
<evidence type="ECO:0000313" key="2">
    <source>
        <dbReference type="EMBL" id="CAF0729411.1"/>
    </source>
</evidence>
<dbReference type="OrthoDB" id="10019435at2759"/>
<comment type="caution">
    <text evidence="3">The sequence shown here is derived from an EMBL/GenBank/DDBJ whole genome shotgun (WGS) entry which is preliminary data.</text>
</comment>
<feature type="coiled-coil region" evidence="1">
    <location>
        <begin position="244"/>
        <end position="271"/>
    </location>
</feature>
<evidence type="ECO:0000256" key="1">
    <source>
        <dbReference type="SAM" id="Coils"/>
    </source>
</evidence>
<keyword evidence="4" id="KW-1185">Reference proteome</keyword>
<evidence type="ECO:0000313" key="3">
    <source>
        <dbReference type="EMBL" id="CAF1382673.1"/>
    </source>
</evidence>
<keyword evidence="1" id="KW-0175">Coiled coil</keyword>
<dbReference type="Proteomes" id="UP000663828">
    <property type="component" value="Unassembled WGS sequence"/>
</dbReference>
<organism evidence="3 4">
    <name type="scientific">Adineta ricciae</name>
    <name type="common">Rotifer</name>
    <dbReference type="NCBI Taxonomy" id="249248"/>
    <lineage>
        <taxon>Eukaryota</taxon>
        <taxon>Metazoa</taxon>
        <taxon>Spiralia</taxon>
        <taxon>Gnathifera</taxon>
        <taxon>Rotifera</taxon>
        <taxon>Eurotatoria</taxon>
        <taxon>Bdelloidea</taxon>
        <taxon>Adinetida</taxon>
        <taxon>Adinetidae</taxon>
        <taxon>Adineta</taxon>
    </lineage>
</organism>
<accession>A0A815JPW6</accession>
<reference evidence="3" key="1">
    <citation type="submission" date="2021-02" db="EMBL/GenBank/DDBJ databases">
        <authorList>
            <person name="Nowell W R."/>
        </authorList>
    </citation>
    <scope>NUCLEOTIDE SEQUENCE</scope>
</reference>
<proteinExistence type="predicted"/>
<name>A0A815JPW6_ADIRI</name>